<gene>
    <name evidence="1" type="ORF">GCM10022380_04850</name>
</gene>
<dbReference type="EMBL" id="BAABCM010000001">
    <property type="protein sequence ID" value="GAA3791333.1"/>
    <property type="molecule type" value="Genomic_DNA"/>
</dbReference>
<sequence>MNGQAPEPIPVWVVPNPDLRAALQELLHVFDHDLPASRIAPQLTCWEASAFAELLHTAGAPQAAERWLQYHAMDDAPGDLHYDFGGPPDSPRKEPRWMVVARFLRARRRAVERHVAQTFRTLV</sequence>
<keyword evidence="2" id="KW-1185">Reference proteome</keyword>
<comment type="caution">
    <text evidence="1">The sequence shown here is derived from an EMBL/GenBank/DDBJ whole genome shotgun (WGS) entry which is preliminary data.</text>
</comment>
<reference evidence="2" key="1">
    <citation type="journal article" date="2019" name="Int. J. Syst. Evol. Microbiol.">
        <title>The Global Catalogue of Microorganisms (GCM) 10K type strain sequencing project: providing services to taxonomists for standard genome sequencing and annotation.</title>
        <authorList>
            <consortium name="The Broad Institute Genomics Platform"/>
            <consortium name="The Broad Institute Genome Sequencing Center for Infectious Disease"/>
            <person name="Wu L."/>
            <person name="Ma J."/>
        </authorList>
    </citation>
    <scope>NUCLEOTIDE SEQUENCE [LARGE SCALE GENOMIC DNA]</scope>
    <source>
        <strain evidence="2">JCM 17017</strain>
    </source>
</reference>
<dbReference type="Proteomes" id="UP001501624">
    <property type="component" value="Unassembled WGS sequence"/>
</dbReference>
<dbReference type="RefSeq" id="WP_237336685.1">
    <property type="nucleotide sequence ID" value="NZ_BAABCM010000001.1"/>
</dbReference>
<evidence type="ECO:0000313" key="2">
    <source>
        <dbReference type="Proteomes" id="UP001501624"/>
    </source>
</evidence>
<organism evidence="1 2">
    <name type="scientific">Amycolatopsis tucumanensis</name>
    <dbReference type="NCBI Taxonomy" id="401106"/>
    <lineage>
        <taxon>Bacteria</taxon>
        <taxon>Bacillati</taxon>
        <taxon>Actinomycetota</taxon>
        <taxon>Actinomycetes</taxon>
        <taxon>Pseudonocardiales</taxon>
        <taxon>Pseudonocardiaceae</taxon>
        <taxon>Amycolatopsis</taxon>
    </lineage>
</organism>
<name>A0ABP7HGP4_9PSEU</name>
<accession>A0ABP7HGP4</accession>
<proteinExistence type="predicted"/>
<evidence type="ECO:0000313" key="1">
    <source>
        <dbReference type="EMBL" id="GAA3791333.1"/>
    </source>
</evidence>
<protein>
    <submittedName>
        <fullName evidence="1">Uncharacterized protein</fullName>
    </submittedName>
</protein>